<dbReference type="STRING" id="1116472.MGMO_45c00490"/>
<gene>
    <name evidence="1" type="ORF">MGMO_45c00490</name>
</gene>
<organism evidence="1 2">
    <name type="scientific">Methyloglobulus morosus KoM1</name>
    <dbReference type="NCBI Taxonomy" id="1116472"/>
    <lineage>
        <taxon>Bacteria</taxon>
        <taxon>Pseudomonadati</taxon>
        <taxon>Pseudomonadota</taxon>
        <taxon>Gammaproteobacteria</taxon>
        <taxon>Methylococcales</taxon>
        <taxon>Methylococcaceae</taxon>
        <taxon>Methyloglobulus</taxon>
    </lineage>
</organism>
<dbReference type="EMBL" id="AYLO01000044">
    <property type="protein sequence ID" value="ESS72817.1"/>
    <property type="molecule type" value="Genomic_DNA"/>
</dbReference>
<proteinExistence type="predicted"/>
<reference evidence="1 2" key="1">
    <citation type="journal article" date="2013" name="Genome Announc.">
        <title>Draft Genome Sequence of the Methanotrophic Gammaproteobacterium Methyloglobulus morosus DSM 22980 Strain KoM1.</title>
        <authorList>
            <person name="Poehlein A."/>
            <person name="Deutzmann J.S."/>
            <person name="Daniel R."/>
            <person name="Simeonova D.D."/>
        </authorList>
    </citation>
    <scope>NUCLEOTIDE SEQUENCE [LARGE SCALE GENOMIC DNA]</scope>
    <source>
        <strain evidence="1 2">KoM1</strain>
    </source>
</reference>
<dbReference type="AlphaFoldDB" id="V5C2X3"/>
<dbReference type="Proteomes" id="UP000017842">
    <property type="component" value="Unassembled WGS sequence"/>
</dbReference>
<keyword evidence="2" id="KW-1185">Reference proteome</keyword>
<name>V5C2X3_9GAMM</name>
<evidence type="ECO:0000313" key="1">
    <source>
        <dbReference type="EMBL" id="ESS72817.1"/>
    </source>
</evidence>
<protein>
    <submittedName>
        <fullName evidence="1">Uncharacterized protein</fullName>
    </submittedName>
</protein>
<evidence type="ECO:0000313" key="2">
    <source>
        <dbReference type="Proteomes" id="UP000017842"/>
    </source>
</evidence>
<comment type="caution">
    <text evidence="1">The sequence shown here is derived from an EMBL/GenBank/DDBJ whole genome shotgun (WGS) entry which is preliminary data.</text>
</comment>
<sequence>MPAIKYKVTLSDDEIQNLERLIRKGKSASRSHTRARILLKAAAGFQD</sequence>
<accession>V5C2X3</accession>